<proteinExistence type="inferred from homology"/>
<feature type="transmembrane region" description="Helical" evidence="11">
    <location>
        <begin position="880"/>
        <end position="902"/>
    </location>
</feature>
<dbReference type="InterPro" id="IPR003439">
    <property type="entry name" value="ABC_transporter-like_ATP-bd"/>
</dbReference>
<evidence type="ECO:0000256" key="4">
    <source>
        <dbReference type="ARBA" id="ARBA00022475"/>
    </source>
</evidence>
<protein>
    <recommendedName>
        <fullName evidence="16">P-loop containing nucleoside triphosphate hydrolase protein</fullName>
    </recommendedName>
</protein>
<feature type="transmembrane region" description="Helical" evidence="11">
    <location>
        <begin position="129"/>
        <end position="146"/>
    </location>
</feature>
<comment type="caution">
    <text evidence="14">The sequence shown here is derived from an EMBL/GenBank/DDBJ whole genome shotgun (WGS) entry which is preliminary data.</text>
</comment>
<dbReference type="FunFam" id="3.40.50.300:FF:002145">
    <property type="entry name" value="ABC transporter (MsbA subfamily)"/>
    <property type="match status" value="1"/>
</dbReference>
<dbReference type="FunFam" id="1.20.1560.10:FF:000055">
    <property type="entry name" value="ABC multidrug transporter (Eurofung)"/>
    <property type="match status" value="1"/>
</dbReference>
<feature type="transmembrane region" description="Helical" evidence="11">
    <location>
        <begin position="403"/>
        <end position="424"/>
    </location>
</feature>
<keyword evidence="9 11" id="KW-0472">Membrane</keyword>
<evidence type="ECO:0000313" key="15">
    <source>
        <dbReference type="Proteomes" id="UP001150904"/>
    </source>
</evidence>
<dbReference type="PROSITE" id="PS00211">
    <property type="entry name" value="ABC_TRANSPORTER_1"/>
    <property type="match status" value="1"/>
</dbReference>
<evidence type="ECO:0000256" key="6">
    <source>
        <dbReference type="ARBA" id="ARBA00022741"/>
    </source>
</evidence>
<keyword evidence="4" id="KW-1003">Cell membrane</keyword>
<dbReference type="InterPro" id="IPR011527">
    <property type="entry name" value="ABC1_TM_dom"/>
</dbReference>
<dbReference type="Pfam" id="PF00664">
    <property type="entry name" value="ABC_membrane"/>
    <property type="match status" value="1"/>
</dbReference>
<dbReference type="InterPro" id="IPR036640">
    <property type="entry name" value="ABC1_TM_sf"/>
</dbReference>
<keyword evidence="5 11" id="KW-0812">Transmembrane</keyword>
<evidence type="ECO:0008006" key="16">
    <source>
        <dbReference type="Google" id="ProtNLM"/>
    </source>
</evidence>
<evidence type="ECO:0000256" key="9">
    <source>
        <dbReference type="ARBA" id="ARBA00023136"/>
    </source>
</evidence>
<accession>A0A9W9NDR3</accession>
<dbReference type="PROSITE" id="PS50929">
    <property type="entry name" value="ABC_TM1F"/>
    <property type="match status" value="2"/>
</dbReference>
<dbReference type="InterPro" id="IPR044746">
    <property type="entry name" value="ABCC_6TM_D1"/>
</dbReference>
<evidence type="ECO:0000256" key="7">
    <source>
        <dbReference type="ARBA" id="ARBA00022840"/>
    </source>
</evidence>
<dbReference type="InterPro" id="IPR003593">
    <property type="entry name" value="AAA+_ATPase"/>
</dbReference>
<dbReference type="CDD" id="cd18579">
    <property type="entry name" value="ABC_6TM_ABCC_D1"/>
    <property type="match status" value="1"/>
</dbReference>
<feature type="transmembrane region" description="Helical" evidence="11">
    <location>
        <begin position="65"/>
        <end position="85"/>
    </location>
</feature>
<dbReference type="Gene3D" id="3.40.50.300">
    <property type="entry name" value="P-loop containing nucleotide triphosphate hydrolases"/>
    <property type="match status" value="2"/>
</dbReference>
<dbReference type="GO" id="GO:0140359">
    <property type="term" value="F:ABC-type transporter activity"/>
    <property type="evidence" value="ECO:0007669"/>
    <property type="project" value="InterPro"/>
</dbReference>
<feature type="transmembrane region" description="Helical" evidence="11">
    <location>
        <begin position="158"/>
        <end position="177"/>
    </location>
</feature>
<evidence type="ECO:0000259" key="12">
    <source>
        <dbReference type="PROSITE" id="PS50893"/>
    </source>
</evidence>
<name>A0A9W9NDR3_9EURO</name>
<evidence type="ECO:0000256" key="2">
    <source>
        <dbReference type="ARBA" id="ARBA00009726"/>
    </source>
</evidence>
<dbReference type="PANTHER" id="PTHR24223:SF404">
    <property type="entry name" value="ABC MULTIDRUG TRANSPORTER (EUROFUNG)-RELATED"/>
    <property type="match status" value="1"/>
</dbReference>
<dbReference type="Gene3D" id="1.20.1560.10">
    <property type="entry name" value="ABC transporter type 1, transmembrane domain"/>
    <property type="match status" value="2"/>
</dbReference>
<dbReference type="SUPFAM" id="SSF90123">
    <property type="entry name" value="ABC transporter transmembrane region"/>
    <property type="match status" value="2"/>
</dbReference>
<dbReference type="InterPro" id="IPR044726">
    <property type="entry name" value="ABCC_6TM_D2"/>
</dbReference>
<feature type="transmembrane region" description="Helical" evidence="11">
    <location>
        <begin position="922"/>
        <end position="944"/>
    </location>
</feature>
<reference evidence="14" key="1">
    <citation type="submission" date="2022-12" db="EMBL/GenBank/DDBJ databases">
        <authorList>
            <person name="Petersen C."/>
        </authorList>
    </citation>
    <scope>NUCLEOTIDE SEQUENCE</scope>
    <source>
        <strain evidence="14">IBT 15544</strain>
    </source>
</reference>
<dbReference type="GO" id="GO:0016887">
    <property type="term" value="F:ATP hydrolysis activity"/>
    <property type="evidence" value="ECO:0007669"/>
    <property type="project" value="InterPro"/>
</dbReference>
<dbReference type="Proteomes" id="UP001150904">
    <property type="component" value="Unassembled WGS sequence"/>
</dbReference>
<evidence type="ECO:0000256" key="5">
    <source>
        <dbReference type="ARBA" id="ARBA00022692"/>
    </source>
</evidence>
<dbReference type="OrthoDB" id="6500128at2759"/>
<dbReference type="SMART" id="SM00382">
    <property type="entry name" value="AAA"/>
    <property type="match status" value="2"/>
</dbReference>
<evidence type="ECO:0000256" key="10">
    <source>
        <dbReference type="ARBA" id="ARBA00023180"/>
    </source>
</evidence>
<evidence type="ECO:0000313" key="14">
    <source>
        <dbReference type="EMBL" id="KAJ5217996.1"/>
    </source>
</evidence>
<feature type="domain" description="ABC transporter" evidence="12">
    <location>
        <begin position="1200"/>
        <end position="1438"/>
    </location>
</feature>
<dbReference type="CDD" id="cd03250">
    <property type="entry name" value="ABCC_MRP_domain1"/>
    <property type="match status" value="1"/>
</dbReference>
<dbReference type="GeneID" id="83174458"/>
<dbReference type="InterPro" id="IPR050173">
    <property type="entry name" value="ABC_transporter_C-like"/>
</dbReference>
<organism evidence="14 15">
    <name type="scientific">Penicillium cinerascens</name>
    <dbReference type="NCBI Taxonomy" id="70096"/>
    <lineage>
        <taxon>Eukaryota</taxon>
        <taxon>Fungi</taxon>
        <taxon>Dikarya</taxon>
        <taxon>Ascomycota</taxon>
        <taxon>Pezizomycotina</taxon>
        <taxon>Eurotiomycetes</taxon>
        <taxon>Eurotiomycetidae</taxon>
        <taxon>Eurotiales</taxon>
        <taxon>Aspergillaceae</taxon>
        <taxon>Penicillium</taxon>
    </lineage>
</organism>
<dbReference type="SUPFAM" id="SSF52540">
    <property type="entry name" value="P-loop containing nucleoside triphosphate hydrolases"/>
    <property type="match status" value="2"/>
</dbReference>
<feature type="transmembrane region" description="Helical" evidence="11">
    <location>
        <begin position="97"/>
        <end position="117"/>
    </location>
</feature>
<feature type="domain" description="ABC transporter" evidence="12">
    <location>
        <begin position="596"/>
        <end position="823"/>
    </location>
</feature>
<dbReference type="Pfam" id="PF24357">
    <property type="entry name" value="TMD0_ABC"/>
    <property type="match status" value="1"/>
</dbReference>
<feature type="transmembrane region" description="Helical" evidence="11">
    <location>
        <begin position="1020"/>
        <end position="1040"/>
    </location>
</feature>
<feature type="transmembrane region" description="Helical" evidence="11">
    <location>
        <begin position="1131"/>
        <end position="1147"/>
    </location>
</feature>
<dbReference type="GO" id="GO:0005886">
    <property type="term" value="C:plasma membrane"/>
    <property type="evidence" value="ECO:0007669"/>
    <property type="project" value="UniProtKB-SubCell"/>
</dbReference>
<keyword evidence="8 11" id="KW-1133">Transmembrane helix</keyword>
<dbReference type="RefSeq" id="XP_058312569.1">
    <property type="nucleotide sequence ID" value="XM_058447158.1"/>
</dbReference>
<dbReference type="PROSITE" id="PS50893">
    <property type="entry name" value="ABC_TRANSPORTER_2"/>
    <property type="match status" value="2"/>
</dbReference>
<sequence length="1442" mass="160922">MSCPTGSDNQFGPRVFSQCRPFDFTLLFEDAIFGILPAASFLVLAAFRAPVLFRAPVKVTSHRLATSKLITLVLLLVFHIAQLAFQVQAAPLHTKASLAASILQLIAVATSVILSWLEDQRSVRPSDLMVLYFFFASILALPRARTLWLLSPVTRTQAILWTLVTVGTFLALGLESIHKTKTVRLVYRESSKESTSSFWVRSFFIWVIPLFRTGFSSILSVHDMPDVDRSLQGDFAERRLQAAWAKNTRSHKHKLLKVTFQAYLWPFVSAIPPRLCLSVFKFCQPFLISATLNFISVPSTPENKLHGPALVGAYVLTYMGMAISTAVYWRQAFRFNSTVRAGLISLVYRQTTKLHANEFKSKSAITLMGTDVERIVQKFRSLHETWAGPVEVAVGVFLLERQLGVACLIPAVISILAVIATIPVSKKSNISQKLWIERVQTRLGVTSGMLNDMKAVKMLGLREKLFKTVSLLRQVELRVSERFRVLLIWEIALSNMPMTLAPFATFAIFAIIQSVRGGETLLADRTFTSLSLISLMTDPLLTFIQSLPALYQSLSCFDRIEQYCTQAPLDSPAENSSIGEDIELTSTSPSSPNSVLEFHDASFSWSQEASPILYDLNLFIKKSNITAIIGPVGSGKSTLLESAIGETFRKDGSMSPFQSTVAYCPQTPWIINDTIRQNITGAATFDPKWYNFVIWACALENDLENIPGGDMSRAGSSGITLSGGQKQRISLARAVYSRAATLVLDDVFSGLDNRSVTAISSRLFAADGHFKEFGRTVILVTHNYRLLPFADEIVLLDSGRITRTGTYDQIRSILPEEKTNEVNEDSLKGDSAVIGNATPVKAILKMASFSEEGITDLNMTRREGKWSVYGYYFQNSGRTLTALVILVIFITAFVEQFATVWLQQWSNYNENHPNQNLALYVSVYAVLFLIGAFCLLFGCWAVFVRIINNTGTRMHAHLLQSTLNAPFSFFQKVDAGLTTNRFSQDLELIDMDLPLDAINTSMAFANCAVELVILCVMGKYLTVTVPILAIVLFFVQNYYLRTSRQVRLLDIEAKSPLFTHFVETMQGISVIRAMRWQEPFQERLQELLNQSQKPFYMLYCIQQWLQLVLDCIIMALAVILATLVISLKDQFSAGAIGVALNLILGFNQDLMHLIRSWTSLETSIGAVSRIQDFVKNTPPEDKGQNLHAPPPAQWPARGEVVFRNVKATYSPRSPPVLNNLSLNIRPGEKVAICGPSGSGKTSFILGLLQMIEVQEGTITVDGLDLSTLSCSAVRSRINVVPQEPFFMPGTLRFNLDRDLEQRPVSDSCLIQALETVGLWKKVCSISSRGGELDQELMVSDWSMGERQLLALARALLTKSSILVLDEAMSSVDWNTEAIMQAIVEREFASQTVISVIHRLQYIERFDCVALLKHGRLVEFDSPQELLARPSEFRSFYHAKKTE</sequence>
<feature type="transmembrane region" description="Helical" evidence="11">
    <location>
        <begin position="198"/>
        <end position="221"/>
    </location>
</feature>
<reference evidence="14" key="2">
    <citation type="journal article" date="2023" name="IMA Fungus">
        <title>Comparative genomic study of the Penicillium genus elucidates a diverse pangenome and 15 lateral gene transfer events.</title>
        <authorList>
            <person name="Petersen C."/>
            <person name="Sorensen T."/>
            <person name="Nielsen M.R."/>
            <person name="Sondergaard T.E."/>
            <person name="Sorensen J.L."/>
            <person name="Fitzpatrick D.A."/>
            <person name="Frisvad J.C."/>
            <person name="Nielsen K.L."/>
        </authorList>
    </citation>
    <scope>NUCLEOTIDE SEQUENCE</scope>
    <source>
        <strain evidence="14">IBT 15544</strain>
    </source>
</reference>
<evidence type="ECO:0000256" key="3">
    <source>
        <dbReference type="ARBA" id="ARBA00022448"/>
    </source>
</evidence>
<dbReference type="InterPro" id="IPR027417">
    <property type="entry name" value="P-loop_NTPase"/>
</dbReference>
<evidence type="ECO:0000259" key="13">
    <source>
        <dbReference type="PROSITE" id="PS50929"/>
    </source>
</evidence>
<gene>
    <name evidence="14" type="ORF">N7498_000095</name>
</gene>
<keyword evidence="3" id="KW-0813">Transport</keyword>
<feature type="transmembrane region" description="Helical" evidence="11">
    <location>
        <begin position="486"/>
        <end position="512"/>
    </location>
</feature>
<evidence type="ECO:0000256" key="8">
    <source>
        <dbReference type="ARBA" id="ARBA00022989"/>
    </source>
</evidence>
<dbReference type="EMBL" id="JAPQKR010000004">
    <property type="protein sequence ID" value="KAJ5217996.1"/>
    <property type="molecule type" value="Genomic_DNA"/>
</dbReference>
<dbReference type="PANTHER" id="PTHR24223">
    <property type="entry name" value="ATP-BINDING CASSETTE SUB-FAMILY C"/>
    <property type="match status" value="1"/>
</dbReference>
<comment type="similarity">
    <text evidence="2">Belongs to the ABC transporter superfamily. ABCC family. Conjugate transporter (TC 3.A.1.208) subfamily.</text>
</comment>
<keyword evidence="6" id="KW-0547">Nucleotide-binding</keyword>
<dbReference type="Pfam" id="PF00005">
    <property type="entry name" value="ABC_tran"/>
    <property type="match status" value="2"/>
</dbReference>
<feature type="transmembrane region" description="Helical" evidence="11">
    <location>
        <begin position="1104"/>
        <end position="1125"/>
    </location>
</feature>
<evidence type="ECO:0000256" key="11">
    <source>
        <dbReference type="SAM" id="Phobius"/>
    </source>
</evidence>
<dbReference type="GO" id="GO:0005524">
    <property type="term" value="F:ATP binding"/>
    <property type="evidence" value="ECO:0007669"/>
    <property type="project" value="UniProtKB-KW"/>
</dbReference>
<dbReference type="FunFam" id="1.20.1560.10:FF:000066">
    <property type="entry name" value="ABC multidrug transporter (Eurofung)"/>
    <property type="match status" value="1"/>
</dbReference>
<evidence type="ECO:0000256" key="1">
    <source>
        <dbReference type="ARBA" id="ARBA00004651"/>
    </source>
</evidence>
<feature type="domain" description="ABC transmembrane type-1" evidence="13">
    <location>
        <begin position="275"/>
        <end position="552"/>
    </location>
</feature>
<keyword evidence="7" id="KW-0067">ATP-binding</keyword>
<comment type="subcellular location">
    <subcellularLocation>
        <location evidence="1">Cell membrane</location>
        <topology evidence="1">Multi-pass membrane protein</topology>
    </subcellularLocation>
</comment>
<dbReference type="InterPro" id="IPR017871">
    <property type="entry name" value="ABC_transporter-like_CS"/>
</dbReference>
<keyword evidence="10" id="KW-0325">Glycoprotein</keyword>
<keyword evidence="15" id="KW-1185">Reference proteome</keyword>
<dbReference type="CDD" id="cd18580">
    <property type="entry name" value="ABC_6TM_ABCC_D2"/>
    <property type="match status" value="1"/>
</dbReference>
<dbReference type="InterPro" id="IPR056227">
    <property type="entry name" value="TMD0_ABC"/>
</dbReference>
<feature type="transmembrane region" description="Helical" evidence="11">
    <location>
        <begin position="309"/>
        <end position="329"/>
    </location>
</feature>
<feature type="domain" description="ABC transmembrane type-1" evidence="13">
    <location>
        <begin position="882"/>
        <end position="1162"/>
    </location>
</feature>
<feature type="transmembrane region" description="Helical" evidence="11">
    <location>
        <begin position="31"/>
        <end position="53"/>
    </location>
</feature>